<dbReference type="FunFam" id="3.30.565.10:FF:000006">
    <property type="entry name" value="Sensor histidine kinase WalK"/>
    <property type="match status" value="1"/>
</dbReference>
<dbReference type="AlphaFoldDB" id="A0AAU3GUL2"/>
<dbReference type="SMART" id="SM00388">
    <property type="entry name" value="HisKA"/>
    <property type="match status" value="1"/>
</dbReference>
<protein>
    <recommendedName>
        <fullName evidence="4">histidine kinase</fullName>
        <ecNumber evidence="4">2.7.13.3</ecNumber>
    </recommendedName>
</protein>
<keyword evidence="6" id="KW-0808">Transferase</keyword>
<dbReference type="Gene3D" id="6.10.340.10">
    <property type="match status" value="1"/>
</dbReference>
<comment type="cofactor">
    <cofactor evidence="2">
        <name>a divalent metal cation</name>
        <dbReference type="ChEBI" id="CHEBI:60240"/>
    </cofactor>
</comment>
<evidence type="ECO:0000256" key="10">
    <source>
        <dbReference type="ARBA" id="ARBA00023012"/>
    </source>
</evidence>
<evidence type="ECO:0000256" key="11">
    <source>
        <dbReference type="ARBA" id="ARBA00023136"/>
    </source>
</evidence>
<dbReference type="CDD" id="cd06225">
    <property type="entry name" value="HAMP"/>
    <property type="match status" value="1"/>
</dbReference>
<dbReference type="PROSITE" id="PS50885">
    <property type="entry name" value="HAMP"/>
    <property type="match status" value="1"/>
</dbReference>
<evidence type="ECO:0000256" key="6">
    <source>
        <dbReference type="ARBA" id="ARBA00022679"/>
    </source>
</evidence>
<feature type="transmembrane region" description="Helical" evidence="13">
    <location>
        <begin position="31"/>
        <end position="54"/>
    </location>
</feature>
<evidence type="ECO:0000256" key="2">
    <source>
        <dbReference type="ARBA" id="ARBA00001968"/>
    </source>
</evidence>
<dbReference type="SMART" id="SM00304">
    <property type="entry name" value="HAMP"/>
    <property type="match status" value="1"/>
</dbReference>
<evidence type="ECO:0000256" key="3">
    <source>
        <dbReference type="ARBA" id="ARBA00004236"/>
    </source>
</evidence>
<evidence type="ECO:0000256" key="5">
    <source>
        <dbReference type="ARBA" id="ARBA00022553"/>
    </source>
</evidence>
<dbReference type="Pfam" id="PF00512">
    <property type="entry name" value="HisKA"/>
    <property type="match status" value="1"/>
</dbReference>
<dbReference type="PROSITE" id="PS50109">
    <property type="entry name" value="HIS_KIN"/>
    <property type="match status" value="1"/>
</dbReference>
<evidence type="ECO:0000256" key="13">
    <source>
        <dbReference type="SAM" id="Phobius"/>
    </source>
</evidence>
<evidence type="ECO:0000259" key="14">
    <source>
        <dbReference type="PROSITE" id="PS50109"/>
    </source>
</evidence>
<dbReference type="Pfam" id="PF02518">
    <property type="entry name" value="HATPase_c"/>
    <property type="match status" value="1"/>
</dbReference>
<dbReference type="PANTHER" id="PTHR45436">
    <property type="entry name" value="SENSOR HISTIDINE KINASE YKOH"/>
    <property type="match status" value="1"/>
</dbReference>
<keyword evidence="11 13" id="KW-0472">Membrane</keyword>
<dbReference type="CDD" id="cd00082">
    <property type="entry name" value="HisKA"/>
    <property type="match status" value="1"/>
</dbReference>
<evidence type="ECO:0000256" key="7">
    <source>
        <dbReference type="ARBA" id="ARBA00022692"/>
    </source>
</evidence>
<evidence type="ECO:0000256" key="12">
    <source>
        <dbReference type="SAM" id="MobiDB-lite"/>
    </source>
</evidence>
<comment type="subcellular location">
    <subcellularLocation>
        <location evidence="3">Cell membrane</location>
    </subcellularLocation>
</comment>
<dbReference type="GO" id="GO:0005886">
    <property type="term" value="C:plasma membrane"/>
    <property type="evidence" value="ECO:0007669"/>
    <property type="project" value="UniProtKB-SubCell"/>
</dbReference>
<feature type="domain" description="Histidine kinase" evidence="14">
    <location>
        <begin position="295"/>
        <end position="520"/>
    </location>
</feature>
<dbReference type="InterPro" id="IPR003594">
    <property type="entry name" value="HATPase_dom"/>
</dbReference>
<reference evidence="16" key="1">
    <citation type="submission" date="2022-10" db="EMBL/GenBank/DDBJ databases">
        <title>The complete genomes of actinobacterial strains from the NBC collection.</title>
        <authorList>
            <person name="Joergensen T.S."/>
            <person name="Alvarez Arevalo M."/>
            <person name="Sterndorff E.B."/>
            <person name="Faurdal D."/>
            <person name="Vuksanovic O."/>
            <person name="Mourched A.-S."/>
            <person name="Charusanti P."/>
            <person name="Shaw S."/>
            <person name="Blin K."/>
            <person name="Weber T."/>
        </authorList>
    </citation>
    <scope>NUCLEOTIDE SEQUENCE</scope>
    <source>
        <strain evidence="16">NBC_01401</strain>
    </source>
</reference>
<accession>A0AAU3GUL2</accession>
<dbReference type="GO" id="GO:0005509">
    <property type="term" value="F:calcium ion binding"/>
    <property type="evidence" value="ECO:0007669"/>
    <property type="project" value="UniProtKB-ARBA"/>
</dbReference>
<dbReference type="PANTHER" id="PTHR45436:SF5">
    <property type="entry name" value="SENSOR HISTIDINE KINASE TRCS"/>
    <property type="match status" value="1"/>
</dbReference>
<dbReference type="SUPFAM" id="SSF55874">
    <property type="entry name" value="ATPase domain of HSP90 chaperone/DNA topoisomerase II/histidine kinase"/>
    <property type="match status" value="1"/>
</dbReference>
<evidence type="ECO:0000256" key="4">
    <source>
        <dbReference type="ARBA" id="ARBA00012438"/>
    </source>
</evidence>
<evidence type="ECO:0000259" key="15">
    <source>
        <dbReference type="PROSITE" id="PS50885"/>
    </source>
</evidence>
<keyword evidence="7 13" id="KW-0812">Transmembrane</keyword>
<keyword evidence="8 16" id="KW-0418">Kinase</keyword>
<dbReference type="FunFam" id="1.10.287.130:FF:000001">
    <property type="entry name" value="Two-component sensor histidine kinase"/>
    <property type="match status" value="1"/>
</dbReference>
<dbReference type="EC" id="2.7.13.3" evidence="4"/>
<feature type="region of interest" description="Disordered" evidence="12">
    <location>
        <begin position="1"/>
        <end position="22"/>
    </location>
</feature>
<feature type="domain" description="HAMP" evidence="15">
    <location>
        <begin position="218"/>
        <end position="280"/>
    </location>
</feature>
<dbReference type="InterPro" id="IPR005467">
    <property type="entry name" value="His_kinase_dom"/>
</dbReference>
<feature type="region of interest" description="Disordered" evidence="12">
    <location>
        <begin position="523"/>
        <end position="566"/>
    </location>
</feature>
<dbReference type="PRINTS" id="PR00344">
    <property type="entry name" value="BCTRLSENSOR"/>
</dbReference>
<keyword evidence="10" id="KW-0902">Two-component regulatory system</keyword>
<keyword evidence="9 13" id="KW-1133">Transmembrane helix</keyword>
<dbReference type="GO" id="GO:0000155">
    <property type="term" value="F:phosphorelay sensor kinase activity"/>
    <property type="evidence" value="ECO:0007669"/>
    <property type="project" value="InterPro"/>
</dbReference>
<gene>
    <name evidence="16" type="ORF">OG626_17670</name>
</gene>
<dbReference type="InterPro" id="IPR036890">
    <property type="entry name" value="HATPase_C_sf"/>
</dbReference>
<comment type="catalytic activity">
    <reaction evidence="1">
        <text>ATP + protein L-histidine = ADP + protein N-phospho-L-histidine.</text>
        <dbReference type="EC" id="2.7.13.3"/>
    </reaction>
</comment>
<dbReference type="InterPro" id="IPR004358">
    <property type="entry name" value="Sig_transdc_His_kin-like_C"/>
</dbReference>
<feature type="compositionally biased region" description="Polar residues" evidence="12">
    <location>
        <begin position="542"/>
        <end position="555"/>
    </location>
</feature>
<dbReference type="Gene3D" id="1.10.287.130">
    <property type="match status" value="1"/>
</dbReference>
<proteinExistence type="predicted"/>
<dbReference type="EMBL" id="CP109535">
    <property type="protein sequence ID" value="WTY96599.1"/>
    <property type="molecule type" value="Genomic_DNA"/>
</dbReference>
<evidence type="ECO:0000256" key="1">
    <source>
        <dbReference type="ARBA" id="ARBA00000085"/>
    </source>
</evidence>
<evidence type="ECO:0000313" key="16">
    <source>
        <dbReference type="EMBL" id="WTY96599.1"/>
    </source>
</evidence>
<dbReference type="Gene3D" id="3.30.565.10">
    <property type="entry name" value="Histidine kinase-like ATPase, C-terminal domain"/>
    <property type="match status" value="1"/>
</dbReference>
<feature type="compositionally biased region" description="Basic and acidic residues" evidence="12">
    <location>
        <begin position="557"/>
        <end position="566"/>
    </location>
</feature>
<dbReference type="InterPro" id="IPR003660">
    <property type="entry name" value="HAMP_dom"/>
</dbReference>
<dbReference type="InterPro" id="IPR050428">
    <property type="entry name" value="TCS_sensor_his_kinase"/>
</dbReference>
<evidence type="ECO:0000256" key="8">
    <source>
        <dbReference type="ARBA" id="ARBA00022777"/>
    </source>
</evidence>
<dbReference type="InterPro" id="IPR003661">
    <property type="entry name" value="HisK_dim/P_dom"/>
</dbReference>
<organism evidence="16">
    <name type="scientific">Streptomyces sp. NBC_01401</name>
    <dbReference type="NCBI Taxonomy" id="2903854"/>
    <lineage>
        <taxon>Bacteria</taxon>
        <taxon>Bacillati</taxon>
        <taxon>Actinomycetota</taxon>
        <taxon>Actinomycetes</taxon>
        <taxon>Kitasatosporales</taxon>
        <taxon>Streptomycetaceae</taxon>
        <taxon>Streptomyces</taxon>
    </lineage>
</organism>
<keyword evidence="5" id="KW-0597">Phosphoprotein</keyword>
<name>A0AAU3GUL2_9ACTN</name>
<dbReference type="SUPFAM" id="SSF47384">
    <property type="entry name" value="Homodimeric domain of signal transducing histidine kinase"/>
    <property type="match status" value="1"/>
</dbReference>
<dbReference type="CDD" id="cd00075">
    <property type="entry name" value="HATPase"/>
    <property type="match status" value="1"/>
</dbReference>
<dbReference type="InterPro" id="IPR036097">
    <property type="entry name" value="HisK_dim/P_sf"/>
</dbReference>
<dbReference type="SMART" id="SM00387">
    <property type="entry name" value="HATPase_c"/>
    <property type="match status" value="1"/>
</dbReference>
<sequence>MSARNRPSPSTRSRTSTSTGARRPWTLRTRLVVYAVTLIAVVAAVIGSVTAIAFQSYMDGKLDSQLHDIAMLAKEPPPGSGKIDRGGGPEANAEDPLAFIGRGTLDTFGAVVSDGSVTSSKVIKGPDARQSAEELTGAQANALAAAEVTPDGQAHDVELPGLGGYRVQVVPSGDGTSVLVGIPTAEVDKAVNTLIVVEVCVTGAGLIAAGIAGAAMVGVALRPLRRVAATATRVSELPLHSGEVALLERVPEAEADPRTEVGQVGAALNRMLGHVGSALEARQKSETRVRQFVADASHELRTPLASIRGYAELTRRGRESTGPDTRHALGRIESEAERMTGMVEDLLLLARLDAGRPLSYESTDLSPLVIDAVSDARVADRTPDGTSGATHHWRLELPEVPTTVSADPTRIQQVLVNLLANARTHTPPGTTVTVRLRQARRDLPWVTLEVQDNGPGIPAKLQPRVFERFARGDASRSRHAGSTGLGLAIVQAVVSAHGGLAEVRSVPGDTVFAVHLPADAVHGGGPENLYGTLGERPHDTSVNRGNTPGGTSVAHSQADHRLSTRM</sequence>
<evidence type="ECO:0000256" key="9">
    <source>
        <dbReference type="ARBA" id="ARBA00022989"/>
    </source>
</evidence>